<sequence length="77" mass="8126">MSEGVFDSMLSKGTSIAVSSGCSEEGSGRAPSGDRLIAPAPRFKTHKVSTAWDFLPGCGKEVAQITRPNEQARNDCP</sequence>
<comment type="caution">
    <text evidence="2">The sequence shown here is derived from an EMBL/GenBank/DDBJ whole genome shotgun (WGS) entry which is preliminary data.</text>
</comment>
<protein>
    <submittedName>
        <fullName evidence="2">Uncharacterized protein</fullName>
    </submittedName>
</protein>
<proteinExistence type="predicted"/>
<evidence type="ECO:0000313" key="3">
    <source>
        <dbReference type="Proteomes" id="UP000828251"/>
    </source>
</evidence>
<keyword evidence="3" id="KW-1185">Reference proteome</keyword>
<name>A0A9D4AJ65_9ROSI</name>
<gene>
    <name evidence="2" type="ORF">J1N35_005341</name>
</gene>
<reference evidence="2 3" key="1">
    <citation type="journal article" date="2021" name="Plant Biotechnol. J.">
        <title>Multi-omics assisted identification of the key and species-specific regulatory components of drought-tolerant mechanisms in Gossypium stocksii.</title>
        <authorList>
            <person name="Yu D."/>
            <person name="Ke L."/>
            <person name="Zhang D."/>
            <person name="Wu Y."/>
            <person name="Sun Y."/>
            <person name="Mei J."/>
            <person name="Sun J."/>
            <person name="Sun Y."/>
        </authorList>
    </citation>
    <scope>NUCLEOTIDE SEQUENCE [LARGE SCALE GENOMIC DNA]</scope>
    <source>
        <strain evidence="3">cv. E1</strain>
        <tissue evidence="2">Leaf</tissue>
    </source>
</reference>
<dbReference type="AlphaFoldDB" id="A0A9D4AJ65"/>
<accession>A0A9D4AJ65</accession>
<organism evidence="2 3">
    <name type="scientific">Gossypium stocksii</name>
    <dbReference type="NCBI Taxonomy" id="47602"/>
    <lineage>
        <taxon>Eukaryota</taxon>
        <taxon>Viridiplantae</taxon>
        <taxon>Streptophyta</taxon>
        <taxon>Embryophyta</taxon>
        <taxon>Tracheophyta</taxon>
        <taxon>Spermatophyta</taxon>
        <taxon>Magnoliopsida</taxon>
        <taxon>eudicotyledons</taxon>
        <taxon>Gunneridae</taxon>
        <taxon>Pentapetalae</taxon>
        <taxon>rosids</taxon>
        <taxon>malvids</taxon>
        <taxon>Malvales</taxon>
        <taxon>Malvaceae</taxon>
        <taxon>Malvoideae</taxon>
        <taxon>Gossypium</taxon>
    </lineage>
</organism>
<dbReference type="EMBL" id="JAIQCV010000002">
    <property type="protein sequence ID" value="KAH1122181.1"/>
    <property type="molecule type" value="Genomic_DNA"/>
</dbReference>
<evidence type="ECO:0000313" key="2">
    <source>
        <dbReference type="EMBL" id="KAH1122181.1"/>
    </source>
</evidence>
<feature type="region of interest" description="Disordered" evidence="1">
    <location>
        <begin position="17"/>
        <end position="37"/>
    </location>
</feature>
<evidence type="ECO:0000256" key="1">
    <source>
        <dbReference type="SAM" id="MobiDB-lite"/>
    </source>
</evidence>
<dbReference type="Proteomes" id="UP000828251">
    <property type="component" value="Unassembled WGS sequence"/>
</dbReference>